<organism evidence="4">
    <name type="scientific">Gongylonema pulchrum</name>
    <dbReference type="NCBI Taxonomy" id="637853"/>
    <lineage>
        <taxon>Eukaryota</taxon>
        <taxon>Metazoa</taxon>
        <taxon>Ecdysozoa</taxon>
        <taxon>Nematoda</taxon>
        <taxon>Chromadorea</taxon>
        <taxon>Rhabditida</taxon>
        <taxon>Spirurina</taxon>
        <taxon>Spiruromorpha</taxon>
        <taxon>Spiruroidea</taxon>
        <taxon>Gongylonematidae</taxon>
        <taxon>Gongylonema</taxon>
    </lineage>
</organism>
<accession>A0A183D6S9</accession>
<evidence type="ECO:0000313" key="2">
    <source>
        <dbReference type="EMBL" id="VDK44718.1"/>
    </source>
</evidence>
<keyword evidence="3" id="KW-1185">Reference proteome</keyword>
<dbReference type="OrthoDB" id="5859162at2759"/>
<dbReference type="WBParaSite" id="GPUH_0000442701-mRNA-1">
    <property type="protein sequence ID" value="GPUH_0000442701-mRNA-1"/>
    <property type="gene ID" value="GPUH_0000442701"/>
</dbReference>
<gene>
    <name evidence="2" type="ORF">GPUH_LOCUS4420</name>
</gene>
<keyword evidence="1" id="KW-0175">Coiled coil</keyword>
<feature type="coiled-coil region" evidence="1">
    <location>
        <begin position="3"/>
        <end position="65"/>
    </location>
</feature>
<dbReference type="SUPFAM" id="SSF58018">
    <property type="entry name" value="Coiled-coil dimerization domain from cortexillin I"/>
    <property type="match status" value="1"/>
</dbReference>
<evidence type="ECO:0000313" key="4">
    <source>
        <dbReference type="WBParaSite" id="GPUH_0000442701-mRNA-1"/>
    </source>
</evidence>
<dbReference type="EMBL" id="UYRT01008318">
    <property type="protein sequence ID" value="VDK44718.1"/>
    <property type="molecule type" value="Genomic_DNA"/>
</dbReference>
<sequence>MMNSYAQQLKEEYERRIRALERTIHGEKERRRQLAFQHKQLEAQLKKLRRENVVLEKQLKEVKKCATCSHLGLI</sequence>
<evidence type="ECO:0000256" key="1">
    <source>
        <dbReference type="SAM" id="Coils"/>
    </source>
</evidence>
<evidence type="ECO:0000313" key="3">
    <source>
        <dbReference type="Proteomes" id="UP000271098"/>
    </source>
</evidence>
<name>A0A183D6S9_9BILA</name>
<proteinExistence type="predicted"/>
<reference evidence="2 3" key="2">
    <citation type="submission" date="2018-11" db="EMBL/GenBank/DDBJ databases">
        <authorList>
            <consortium name="Pathogen Informatics"/>
        </authorList>
    </citation>
    <scope>NUCLEOTIDE SEQUENCE [LARGE SCALE GENOMIC DNA]</scope>
</reference>
<dbReference type="Proteomes" id="UP000271098">
    <property type="component" value="Unassembled WGS sequence"/>
</dbReference>
<dbReference type="Gene3D" id="1.20.5.340">
    <property type="match status" value="1"/>
</dbReference>
<protein>
    <submittedName>
        <fullName evidence="4">BZIP domain-containing protein</fullName>
    </submittedName>
</protein>
<reference evidence="4" key="1">
    <citation type="submission" date="2016-06" db="UniProtKB">
        <authorList>
            <consortium name="WormBaseParasite"/>
        </authorList>
    </citation>
    <scope>IDENTIFICATION</scope>
</reference>
<dbReference type="AlphaFoldDB" id="A0A183D6S9"/>